<comment type="subunit">
    <text evidence="5">NDH-1 is composed of 14 different subunits. Subunits NuoA, H, J, K, L, M, N constitute the membrane sector of the complex.</text>
</comment>
<feature type="transmembrane region" description="Helical" evidence="5">
    <location>
        <begin position="45"/>
        <end position="67"/>
    </location>
</feature>
<evidence type="ECO:0000256" key="1">
    <source>
        <dbReference type="ARBA" id="ARBA00004651"/>
    </source>
</evidence>
<feature type="transmembrane region" description="Helical" evidence="5">
    <location>
        <begin position="469"/>
        <end position="494"/>
    </location>
</feature>
<dbReference type="AlphaFoldDB" id="A0A7I8DCI5"/>
<keyword evidence="3 5" id="KW-1133">Transmembrane helix</keyword>
<dbReference type="GO" id="GO:0048038">
    <property type="term" value="F:quinone binding"/>
    <property type="evidence" value="ECO:0007669"/>
    <property type="project" value="UniProtKB-KW"/>
</dbReference>
<protein>
    <recommendedName>
        <fullName evidence="5">NADH-quinone oxidoreductase subunit N</fullName>
        <ecNumber evidence="5">7.1.1.-</ecNumber>
    </recommendedName>
    <alternativeName>
        <fullName evidence="5">NADH dehydrogenase I subunit N</fullName>
    </alternativeName>
    <alternativeName>
        <fullName evidence="5">NDH-1 subunit N</fullName>
    </alternativeName>
</protein>
<dbReference type="GO" id="GO:0042773">
    <property type="term" value="P:ATP synthesis coupled electron transport"/>
    <property type="evidence" value="ECO:0007669"/>
    <property type="project" value="InterPro"/>
</dbReference>
<comment type="subcellular location">
    <subcellularLocation>
        <location evidence="1 5">Cell membrane</location>
        <topology evidence="1 5">Multi-pass membrane protein</topology>
    </subcellularLocation>
    <subcellularLocation>
        <location evidence="6">Membrane</location>
        <topology evidence="6">Multi-pass membrane protein</topology>
    </subcellularLocation>
</comment>
<evidence type="ECO:0000256" key="3">
    <source>
        <dbReference type="ARBA" id="ARBA00022989"/>
    </source>
</evidence>
<evidence type="ECO:0000259" key="7">
    <source>
        <dbReference type="Pfam" id="PF00361"/>
    </source>
</evidence>
<evidence type="ECO:0000256" key="5">
    <source>
        <dbReference type="HAMAP-Rule" id="MF_00445"/>
    </source>
</evidence>
<feature type="transmembrane region" description="Helical" evidence="5">
    <location>
        <begin position="87"/>
        <end position="107"/>
    </location>
</feature>
<proteinExistence type="inferred from homology"/>
<dbReference type="Proteomes" id="UP000593802">
    <property type="component" value="Chromosome"/>
</dbReference>
<feature type="transmembrane region" description="Helical" evidence="5">
    <location>
        <begin position="141"/>
        <end position="160"/>
    </location>
</feature>
<keyword evidence="5" id="KW-1003">Cell membrane</keyword>
<keyword evidence="9" id="KW-1185">Reference proteome</keyword>
<dbReference type="EC" id="7.1.1.-" evidence="5"/>
<feature type="transmembrane region" description="Helical" evidence="5">
    <location>
        <begin position="172"/>
        <end position="195"/>
    </location>
</feature>
<feature type="transmembrane region" description="Helical" evidence="5">
    <location>
        <begin position="313"/>
        <end position="333"/>
    </location>
</feature>
<keyword evidence="4 5" id="KW-0472">Membrane</keyword>
<dbReference type="GO" id="GO:0008137">
    <property type="term" value="F:NADH dehydrogenase (ubiquinone) activity"/>
    <property type="evidence" value="ECO:0007669"/>
    <property type="project" value="InterPro"/>
</dbReference>
<dbReference type="NCBIfam" id="TIGR01770">
    <property type="entry name" value="NDH_I_N"/>
    <property type="match status" value="1"/>
</dbReference>
<dbReference type="KEGG" id="eff:skT53_27220"/>
<dbReference type="HAMAP" id="MF_00445">
    <property type="entry name" value="NDH1_NuoN_1"/>
    <property type="match status" value="1"/>
</dbReference>
<organism evidence="8 9">
    <name type="scientific">Effusibacillus dendaii</name>
    <dbReference type="NCBI Taxonomy" id="2743772"/>
    <lineage>
        <taxon>Bacteria</taxon>
        <taxon>Bacillati</taxon>
        <taxon>Bacillota</taxon>
        <taxon>Bacilli</taxon>
        <taxon>Bacillales</taxon>
        <taxon>Alicyclobacillaceae</taxon>
        <taxon>Effusibacillus</taxon>
    </lineage>
</organism>
<dbReference type="EMBL" id="AP023366">
    <property type="protein sequence ID" value="BCJ87737.1"/>
    <property type="molecule type" value="Genomic_DNA"/>
</dbReference>
<dbReference type="GO" id="GO:0050136">
    <property type="term" value="F:NADH dehydrogenase (quinone) (non-electrogenic) activity"/>
    <property type="evidence" value="ECO:0007669"/>
    <property type="project" value="UniProtKB-UniRule"/>
</dbReference>
<feature type="transmembrane region" description="Helical" evidence="5">
    <location>
        <begin position="17"/>
        <end position="38"/>
    </location>
</feature>
<keyword evidence="5" id="KW-0813">Transport</keyword>
<name>A0A7I8DCI5_9BACL</name>
<dbReference type="PANTHER" id="PTHR22773">
    <property type="entry name" value="NADH DEHYDROGENASE"/>
    <property type="match status" value="1"/>
</dbReference>
<feature type="transmembrane region" description="Helical" evidence="5">
    <location>
        <begin position="390"/>
        <end position="421"/>
    </location>
</feature>
<accession>A0A7I8DCI5</accession>
<evidence type="ECO:0000313" key="8">
    <source>
        <dbReference type="EMBL" id="BCJ87737.1"/>
    </source>
</evidence>
<sequence>MQQTTVQMINFVSLWNVMAPEVVMVLGGFILLVIDLFLKEQQKRVLPWLGMLAVLVAGGLVIANMVHLQSAKDIKALSDFLYIVDDYGNIFKLIVLMGTFFTLLMSVDYLKQVQIPRGEYTYLLLFATVGAMVMASSLDLITLFVGLELLSIASYVMVGIRRNYGKSTEGAMKYLVIGGISTALTLYGMSFVYGLTGTTNISAAIQSFSALWGEFHFLFLLSLVMIVAGLGIKLSLVPFHMWTPDTYEGAPTPITAFLSAVSKAAALAILFRVLLFLYSGFISEWYMIIVVIAILTMVIGNVAALTQKNIKRMMAYSSVAQAGYLLVPIAVLGKSETLLNLLQSMSELVFYLGVYVLMTMGAFAVISYVTRQTGSEDIDSFRGLYQRSPFLAIAMTVFMLSMAGMPITAGFFGKFIIILGAIHAQSFWLAGIMFAASVISFYYYFGVMRAIFTSVSNGTSLPMRTPGNLSFLIGVALIGILGLGVVPNVLLTVLQNLKWFGPTA</sequence>
<feature type="transmembrane region" description="Helical" evidence="5">
    <location>
        <begin position="285"/>
        <end position="306"/>
    </location>
</feature>
<keyword evidence="5" id="KW-1278">Translocase</keyword>
<evidence type="ECO:0000256" key="2">
    <source>
        <dbReference type="ARBA" id="ARBA00022692"/>
    </source>
</evidence>
<keyword evidence="5" id="KW-0874">Quinone</keyword>
<feature type="domain" description="NADH:quinone oxidoreductase/Mrp antiporter transmembrane" evidence="7">
    <location>
        <begin position="137"/>
        <end position="440"/>
    </location>
</feature>
<dbReference type="Pfam" id="PF00361">
    <property type="entry name" value="Proton_antipo_M"/>
    <property type="match status" value="1"/>
</dbReference>
<comment type="function">
    <text evidence="5">NDH-1 shuttles electrons from NADH, via FMN and iron-sulfur (Fe-S) centers, to quinones in the respiratory chain. The immediate electron acceptor for the enzyme in this species is believed to be a menaquinone. Couples the redox reaction to proton translocation (for every two electrons transferred, four hydrogen ions are translocated across the cytoplasmic membrane), and thus conserves the redox energy in a proton gradient.</text>
</comment>
<keyword evidence="2 5" id="KW-0812">Transmembrane</keyword>
<feature type="transmembrane region" description="Helical" evidence="5">
    <location>
        <begin position="427"/>
        <end position="448"/>
    </location>
</feature>
<feature type="transmembrane region" description="Helical" evidence="5">
    <location>
        <begin position="348"/>
        <end position="369"/>
    </location>
</feature>
<evidence type="ECO:0000313" key="9">
    <source>
        <dbReference type="Proteomes" id="UP000593802"/>
    </source>
</evidence>
<feature type="transmembrane region" description="Helical" evidence="5">
    <location>
        <begin position="257"/>
        <end position="279"/>
    </location>
</feature>
<feature type="transmembrane region" description="Helical" evidence="5">
    <location>
        <begin position="215"/>
        <end position="236"/>
    </location>
</feature>
<comment type="similarity">
    <text evidence="5">Belongs to the complex I subunit 2 family.</text>
</comment>
<dbReference type="InterPro" id="IPR001750">
    <property type="entry name" value="ND/Mrp_TM"/>
</dbReference>
<evidence type="ECO:0000256" key="4">
    <source>
        <dbReference type="ARBA" id="ARBA00023136"/>
    </source>
</evidence>
<evidence type="ECO:0000256" key="6">
    <source>
        <dbReference type="RuleBase" id="RU000320"/>
    </source>
</evidence>
<dbReference type="InterPro" id="IPR010096">
    <property type="entry name" value="NADH-Q_OxRdtase_suN/2"/>
</dbReference>
<dbReference type="RefSeq" id="WP_200758035.1">
    <property type="nucleotide sequence ID" value="NZ_AP023366.1"/>
</dbReference>
<dbReference type="GO" id="GO:0005886">
    <property type="term" value="C:plasma membrane"/>
    <property type="evidence" value="ECO:0007669"/>
    <property type="project" value="UniProtKB-SubCell"/>
</dbReference>
<comment type="catalytic activity">
    <reaction evidence="5">
        <text>a quinone + NADH + 5 H(+)(in) = a quinol + NAD(+) + 4 H(+)(out)</text>
        <dbReference type="Rhea" id="RHEA:57888"/>
        <dbReference type="ChEBI" id="CHEBI:15378"/>
        <dbReference type="ChEBI" id="CHEBI:24646"/>
        <dbReference type="ChEBI" id="CHEBI:57540"/>
        <dbReference type="ChEBI" id="CHEBI:57945"/>
        <dbReference type="ChEBI" id="CHEBI:132124"/>
    </reaction>
</comment>
<gene>
    <name evidence="5 8" type="primary">nuoN</name>
    <name evidence="8" type="ORF">skT53_27220</name>
</gene>
<reference evidence="8 9" key="1">
    <citation type="submission" date="2020-08" db="EMBL/GenBank/DDBJ databases">
        <title>Complete Genome Sequence of Effusibacillus dendaii Strain skT53, Isolated from Farmland soil.</title>
        <authorList>
            <person name="Konishi T."/>
            <person name="Kawasaki H."/>
        </authorList>
    </citation>
    <scope>NUCLEOTIDE SEQUENCE [LARGE SCALE GENOMIC DNA]</scope>
    <source>
        <strain evidence="9">skT53</strain>
    </source>
</reference>
<keyword evidence="5" id="KW-0520">NAD</keyword>